<name>Q9HL83_THEAC</name>
<dbReference type="EMBL" id="AL445064">
    <property type="protein sequence ID" value="CAC11491.1"/>
    <property type="molecule type" value="Genomic_DNA"/>
</dbReference>
<evidence type="ECO:0000313" key="2">
    <source>
        <dbReference type="Proteomes" id="UP000001024"/>
    </source>
</evidence>
<evidence type="ECO:0008006" key="3">
    <source>
        <dbReference type="Google" id="ProtNLM"/>
    </source>
</evidence>
<organism evidence="1 2">
    <name type="scientific">Thermoplasma acidophilum (strain ATCC 25905 / DSM 1728 / JCM 9062 / NBRC 15155 / AMRC-C165)</name>
    <dbReference type="NCBI Taxonomy" id="273075"/>
    <lineage>
        <taxon>Archaea</taxon>
        <taxon>Methanobacteriati</taxon>
        <taxon>Thermoplasmatota</taxon>
        <taxon>Thermoplasmata</taxon>
        <taxon>Thermoplasmatales</taxon>
        <taxon>Thermoplasmataceae</taxon>
        <taxon>Thermoplasma</taxon>
    </lineage>
</organism>
<dbReference type="PaxDb" id="273075-Ta0347"/>
<keyword evidence="2" id="KW-1185">Reference proteome</keyword>
<evidence type="ECO:0000313" key="1">
    <source>
        <dbReference type="EMBL" id="CAC11491.1"/>
    </source>
</evidence>
<dbReference type="Pfam" id="PF12916">
    <property type="entry name" value="DUF3834"/>
    <property type="match status" value="1"/>
</dbReference>
<dbReference type="RefSeq" id="WP_010900775.1">
    <property type="nucleotide sequence ID" value="NC_002578.1"/>
</dbReference>
<accession>Q9HL83</accession>
<dbReference type="STRING" id="273075.gene:9571565"/>
<dbReference type="InterPro" id="IPR024533">
    <property type="entry name" value="DUF3834"/>
</dbReference>
<dbReference type="Proteomes" id="UP000001024">
    <property type="component" value="Chromosome"/>
</dbReference>
<dbReference type="InParanoid" id="Q9HL83"/>
<proteinExistence type="predicted"/>
<dbReference type="HOGENOM" id="CLU_1243094_0_0_2"/>
<dbReference type="AlphaFoldDB" id="Q9HL83"/>
<dbReference type="EnsemblBacteria" id="CAC11491">
    <property type="protein sequence ID" value="CAC11491"/>
    <property type="gene ID" value="CAC11491"/>
</dbReference>
<protein>
    <recommendedName>
        <fullName evidence="3">DUF3834 domain-containing protein</fullName>
    </recommendedName>
</protein>
<dbReference type="KEGG" id="tac:Ta0347"/>
<dbReference type="SUPFAM" id="SSF53850">
    <property type="entry name" value="Periplasmic binding protein-like II"/>
    <property type="match status" value="1"/>
</dbReference>
<dbReference type="Gene3D" id="3.40.190.200">
    <property type="match status" value="1"/>
</dbReference>
<dbReference type="OrthoDB" id="56755at2157"/>
<sequence length="221" mass="24514">MEKIRIIAAPGPVSYPIIAARSDIFDIVFDKEQKGDIVLDSTVSLVKRGIKFNLSLIRGLSVISPQIGRKIAVWRRGSANDVLLKIALDLEKMRSDIVYAEDQKEILELLNSGKVDSAVLASPFGSGIRFEDLFRKHDLEMPGSCGAYVREDLIDTFAGEYRKGIEKMRSDPENTSKYVASVLPMKVDPKFIAGTILKSDVSPELVFDATAFAETVKKYLN</sequence>
<reference evidence="1 2" key="1">
    <citation type="journal article" date="2000" name="Nature">
        <title>The genome sequence of the thermoacidophilic scavenger Thermoplasma acidophilum.</title>
        <authorList>
            <person name="Ruepp A."/>
            <person name="Graml W."/>
            <person name="Santos-Martinez M.L."/>
            <person name="Koretke K.K."/>
            <person name="Volker C."/>
            <person name="Mewes H.W."/>
            <person name="Frishman D."/>
            <person name="Stocker S."/>
            <person name="Lupas A.N."/>
            <person name="Baumeister W."/>
        </authorList>
    </citation>
    <scope>NUCLEOTIDE SEQUENCE [LARGE SCALE GENOMIC DNA]</scope>
    <source>
        <strain evidence="2">ATCC 25905 / DSM 1728 / JCM 9062 / NBRC 15155 / AMRC-C165</strain>
    </source>
</reference>
<dbReference type="eggNOG" id="arCOG03692">
    <property type="taxonomic scope" value="Archaea"/>
</dbReference>
<gene>
    <name evidence="1" type="ordered locus">Ta0347</name>
</gene>